<name>A0ABS4IBM5_9BACI</name>
<evidence type="ECO:0000313" key="4">
    <source>
        <dbReference type="EMBL" id="MBP1968339.1"/>
    </source>
</evidence>
<dbReference type="PRINTS" id="PR00455">
    <property type="entry name" value="HTHTETR"/>
</dbReference>
<evidence type="ECO:0000259" key="3">
    <source>
        <dbReference type="PROSITE" id="PS50977"/>
    </source>
</evidence>
<dbReference type="Gene3D" id="1.10.10.60">
    <property type="entry name" value="Homeodomain-like"/>
    <property type="match status" value="1"/>
</dbReference>
<dbReference type="InterPro" id="IPR036271">
    <property type="entry name" value="Tet_transcr_reg_TetR-rel_C_sf"/>
</dbReference>
<dbReference type="EMBL" id="JAGGKX010000002">
    <property type="protein sequence ID" value="MBP1968339.1"/>
    <property type="molecule type" value="Genomic_DNA"/>
</dbReference>
<dbReference type="Pfam" id="PF00440">
    <property type="entry name" value="TetR_N"/>
    <property type="match status" value="1"/>
</dbReference>
<proteinExistence type="predicted"/>
<dbReference type="SUPFAM" id="SSF48498">
    <property type="entry name" value="Tetracyclin repressor-like, C-terminal domain"/>
    <property type="match status" value="1"/>
</dbReference>
<dbReference type="PANTHER" id="PTHR30328">
    <property type="entry name" value="TRANSCRIPTIONAL REPRESSOR"/>
    <property type="match status" value="1"/>
</dbReference>
<organism evidence="4 5">
    <name type="scientific">Virgibacillus natechei</name>
    <dbReference type="NCBI Taxonomy" id="1216297"/>
    <lineage>
        <taxon>Bacteria</taxon>
        <taxon>Bacillati</taxon>
        <taxon>Bacillota</taxon>
        <taxon>Bacilli</taxon>
        <taxon>Bacillales</taxon>
        <taxon>Bacillaceae</taxon>
        <taxon>Virgibacillus</taxon>
    </lineage>
</organism>
<sequence length="215" mass="25603">MAITKTFKNLDESKQKRILNAALKEFATNDYEQASTNRIVKNAGIGKGMLFYYFQNKKELYHYLIDYAINIMIDEYFSLIDTKESDFVERLKQIAQVKSTYYYNHPDVSNFIGNIFLDDQAQLPEGLENRLQDLQIRGYSLLYDDVDTSLFRDDVDVEKIYKLIRWSIEGYQNELMNSFKGQNISFIDLEPYWEEFDEYLEILKTSFYKQEGEFK</sequence>
<feature type="domain" description="HTH tetR-type" evidence="3">
    <location>
        <begin position="12"/>
        <end position="72"/>
    </location>
</feature>
<protein>
    <submittedName>
        <fullName evidence="4">AcrR family transcriptional regulator</fullName>
    </submittedName>
</protein>
<comment type="caution">
    <text evidence="4">The sequence shown here is derived from an EMBL/GenBank/DDBJ whole genome shotgun (WGS) entry which is preliminary data.</text>
</comment>
<dbReference type="InterPro" id="IPR050109">
    <property type="entry name" value="HTH-type_TetR-like_transc_reg"/>
</dbReference>
<feature type="DNA-binding region" description="H-T-H motif" evidence="2">
    <location>
        <begin position="35"/>
        <end position="54"/>
    </location>
</feature>
<dbReference type="Proteomes" id="UP001519345">
    <property type="component" value="Unassembled WGS sequence"/>
</dbReference>
<reference evidence="4 5" key="1">
    <citation type="submission" date="2021-03" db="EMBL/GenBank/DDBJ databases">
        <title>Genomic Encyclopedia of Type Strains, Phase IV (KMG-IV): sequencing the most valuable type-strain genomes for metagenomic binning, comparative biology and taxonomic classification.</title>
        <authorList>
            <person name="Goeker M."/>
        </authorList>
    </citation>
    <scope>NUCLEOTIDE SEQUENCE [LARGE SCALE GENOMIC DNA]</scope>
    <source>
        <strain evidence="4 5">DSM 25609</strain>
    </source>
</reference>
<keyword evidence="1 2" id="KW-0238">DNA-binding</keyword>
<keyword evidence="5" id="KW-1185">Reference proteome</keyword>
<dbReference type="PROSITE" id="PS50977">
    <property type="entry name" value="HTH_TETR_2"/>
    <property type="match status" value="1"/>
</dbReference>
<dbReference type="InterPro" id="IPR009057">
    <property type="entry name" value="Homeodomain-like_sf"/>
</dbReference>
<evidence type="ECO:0000256" key="2">
    <source>
        <dbReference type="PROSITE-ProRule" id="PRU00335"/>
    </source>
</evidence>
<accession>A0ABS4IBM5</accession>
<gene>
    <name evidence="4" type="ORF">J2Z83_000431</name>
</gene>
<evidence type="ECO:0000256" key="1">
    <source>
        <dbReference type="ARBA" id="ARBA00023125"/>
    </source>
</evidence>
<dbReference type="RefSeq" id="WP_319961836.1">
    <property type="nucleotide sequence ID" value="NZ_CP110224.1"/>
</dbReference>
<dbReference type="SUPFAM" id="SSF46689">
    <property type="entry name" value="Homeodomain-like"/>
    <property type="match status" value="1"/>
</dbReference>
<dbReference type="Gene3D" id="1.10.357.10">
    <property type="entry name" value="Tetracycline Repressor, domain 2"/>
    <property type="match status" value="1"/>
</dbReference>
<evidence type="ECO:0000313" key="5">
    <source>
        <dbReference type="Proteomes" id="UP001519345"/>
    </source>
</evidence>
<dbReference type="InterPro" id="IPR001647">
    <property type="entry name" value="HTH_TetR"/>
</dbReference>
<dbReference type="PANTHER" id="PTHR30328:SF54">
    <property type="entry name" value="HTH-TYPE TRANSCRIPTIONAL REPRESSOR SCO4008"/>
    <property type="match status" value="1"/>
</dbReference>